<accession>A0A409YFU3</accession>
<organism evidence="3 4">
    <name type="scientific">Panaeolus cyanescens</name>
    <dbReference type="NCBI Taxonomy" id="181874"/>
    <lineage>
        <taxon>Eukaryota</taxon>
        <taxon>Fungi</taxon>
        <taxon>Dikarya</taxon>
        <taxon>Basidiomycota</taxon>
        <taxon>Agaricomycotina</taxon>
        <taxon>Agaricomycetes</taxon>
        <taxon>Agaricomycetidae</taxon>
        <taxon>Agaricales</taxon>
        <taxon>Agaricineae</taxon>
        <taxon>Galeropsidaceae</taxon>
        <taxon>Panaeolus</taxon>
    </lineage>
</organism>
<dbReference type="GO" id="GO:0000981">
    <property type="term" value="F:DNA-binding transcription factor activity, RNA polymerase II-specific"/>
    <property type="evidence" value="ECO:0007669"/>
    <property type="project" value="TreeGrafter"/>
</dbReference>
<dbReference type="GO" id="GO:0000978">
    <property type="term" value="F:RNA polymerase II cis-regulatory region sequence-specific DNA binding"/>
    <property type="evidence" value="ECO:0007669"/>
    <property type="project" value="TreeGrafter"/>
</dbReference>
<dbReference type="InterPro" id="IPR052146">
    <property type="entry name" value="HOT1"/>
</dbReference>
<dbReference type="InterPro" id="IPR022210">
    <property type="entry name" value="TF_GCR1-like"/>
</dbReference>
<keyword evidence="4" id="KW-1185">Reference proteome</keyword>
<dbReference type="InterPro" id="IPR038279">
    <property type="entry name" value="Ndc10_dom2_sf"/>
</dbReference>
<proteinExistence type="predicted"/>
<dbReference type="AlphaFoldDB" id="A0A409YFU3"/>
<dbReference type="Proteomes" id="UP000284842">
    <property type="component" value="Unassembled WGS sequence"/>
</dbReference>
<dbReference type="InParanoid" id="A0A409YFU3"/>
<dbReference type="EMBL" id="NHTK01001207">
    <property type="protein sequence ID" value="PPR01886.1"/>
    <property type="molecule type" value="Genomic_DNA"/>
</dbReference>
<dbReference type="PANTHER" id="PTHR37784">
    <property type="entry name" value="PROTEIN MSN1"/>
    <property type="match status" value="1"/>
</dbReference>
<name>A0A409YFU3_9AGAR</name>
<feature type="domain" description="Ndc10" evidence="2">
    <location>
        <begin position="238"/>
        <end position="542"/>
    </location>
</feature>
<dbReference type="GO" id="GO:0060963">
    <property type="term" value="P:positive regulation of ribosomal protein gene transcription by RNA polymerase II"/>
    <property type="evidence" value="ECO:0007669"/>
    <property type="project" value="TreeGrafter"/>
</dbReference>
<feature type="domain" description="Transcription activator GCR1-like" evidence="1">
    <location>
        <begin position="809"/>
        <end position="878"/>
    </location>
</feature>
<evidence type="ECO:0008006" key="5">
    <source>
        <dbReference type="Google" id="ProtNLM"/>
    </source>
</evidence>
<protein>
    <recommendedName>
        <fullName evidence="5">Transcription activator GCR1-like domain-containing protein</fullName>
    </recommendedName>
</protein>
<dbReference type="Gene3D" id="1.10.443.20">
    <property type="entry name" value="Centromere DNA-binding protein complex CBF3 subunit, domain 2"/>
    <property type="match status" value="1"/>
</dbReference>
<reference evidence="3 4" key="1">
    <citation type="journal article" date="2018" name="Evol. Lett.">
        <title>Horizontal gene cluster transfer increased hallucinogenic mushroom diversity.</title>
        <authorList>
            <person name="Reynolds H.T."/>
            <person name="Vijayakumar V."/>
            <person name="Gluck-Thaler E."/>
            <person name="Korotkin H.B."/>
            <person name="Matheny P.B."/>
            <person name="Slot J.C."/>
        </authorList>
    </citation>
    <scope>NUCLEOTIDE SEQUENCE [LARGE SCALE GENOMIC DNA]</scope>
    <source>
        <strain evidence="3 4">2629</strain>
    </source>
</reference>
<dbReference type="OrthoDB" id="3264175at2759"/>
<dbReference type="PANTHER" id="PTHR37784:SF2">
    <property type="entry name" value="HIGH-OSMOLARITY-INDUCED TRANSCRIPTION PROTEIN 1"/>
    <property type="match status" value="1"/>
</dbReference>
<dbReference type="Pfam" id="PF12550">
    <property type="entry name" value="GCR1_C"/>
    <property type="match status" value="1"/>
</dbReference>
<gene>
    <name evidence="3" type="ORF">CVT24_001355</name>
</gene>
<evidence type="ECO:0000259" key="2">
    <source>
        <dbReference type="Pfam" id="PF16787"/>
    </source>
</evidence>
<dbReference type="InterPro" id="IPR031872">
    <property type="entry name" value="NDC10_II"/>
</dbReference>
<dbReference type="Pfam" id="PF16787">
    <property type="entry name" value="NDC10_II"/>
    <property type="match status" value="1"/>
</dbReference>
<evidence type="ECO:0000313" key="3">
    <source>
        <dbReference type="EMBL" id="PPR01886.1"/>
    </source>
</evidence>
<evidence type="ECO:0000313" key="4">
    <source>
        <dbReference type="Proteomes" id="UP000284842"/>
    </source>
</evidence>
<evidence type="ECO:0000259" key="1">
    <source>
        <dbReference type="Pfam" id="PF12550"/>
    </source>
</evidence>
<comment type="caution">
    <text evidence="3">The sequence shown here is derived from an EMBL/GenBank/DDBJ whole genome shotgun (WGS) entry which is preliminary data.</text>
</comment>
<sequence length="924" mass="104204">MPDNSPPDIPPGAMPFEELSMPLIASAKGVEAEHSNDGMDEIRREAYEITQELQQEYQTNRGTKKAYQRHLKNYHTWWASDQTRRQSESEAQKRPFKPVAAQPITADKVLLFLKAEMNRQKKRGGSGEVLANTKLGISSIKQTITALEHYRLTHMDDSEYKACPDSQISLRNTYKIQEFERVAQAMEPKRQAQTQEAKAKGRLAQTLTTEQLIFMSKDLLLDPRAPKGSGKSHFHYLLRDRGMLLFTTAMALRGDDVRNILLSDLSVRDVEMPDLGLDRKVKALTIISTKSKTNTTGRVDLHTSFRHWNVNICSISALAFYLFSEYHVMNKSSPDFTPDFENPEATEYGYREWYDLVLFHPADSPKTPMTLENHIQHINDEKDAIGLGHVKKVTHIGRLYGATTAIANGATTDSVRALGLWSQPGAFDVYNRTLPTDAMVAAAGFNGRQLNSYFVSRDVLDPPENLMAQIFPWIEQEEQALSLRMSPGQLGPDIGCDGTLLEFLSLMKYLRRVLLQDAAVLYQQHSNAPVFRYSPFSSEEFQQFSSSATNSIQQSENLFQKKIDAAELPDRLTNTFKEMFTASTAKQIEIHQSVEALNSQLTSDVSMQRNALHSSLMVHATSSDSTLKRKALQDIAQSLDTYHPPSKFPRLADVTVPVPQIDPALIDPMLQPNLSALEAARVVQSSYQPATPVPPSFPSLVAVVATNQTPAMPPHNSSTILPTALPIANTLDSTFVSGTGNVYVYRTFPSLLTANIQQQVNQMKALNDLERKIKPEKIKCHTFEWIDSAEEWLPEFETFWKPKNPHQAPTLEEIWKEYTEGMGGRLSIEELNKQWGARWKRNRGAIKVESARRSKVVRLIQKLSNKPEWDAQKALQFLRAEFNISPGSANVHLKSLRNFIEWLQKKEFSAEELIVAASALYTHS</sequence>